<feature type="compositionally biased region" description="Polar residues" evidence="1">
    <location>
        <begin position="1306"/>
        <end position="1317"/>
    </location>
</feature>
<evidence type="ECO:0000256" key="1">
    <source>
        <dbReference type="SAM" id="MobiDB-lite"/>
    </source>
</evidence>
<feature type="compositionally biased region" description="Polar residues" evidence="1">
    <location>
        <begin position="2102"/>
        <end position="2112"/>
    </location>
</feature>
<name>A0A9P3LQS9_9FUNG</name>
<feature type="region of interest" description="Disordered" evidence="1">
    <location>
        <begin position="813"/>
        <end position="888"/>
    </location>
</feature>
<feature type="region of interest" description="Disordered" evidence="1">
    <location>
        <begin position="2027"/>
        <end position="2114"/>
    </location>
</feature>
<organism evidence="3 4">
    <name type="scientific">Entomortierella parvispora</name>
    <dbReference type="NCBI Taxonomy" id="205924"/>
    <lineage>
        <taxon>Eukaryota</taxon>
        <taxon>Fungi</taxon>
        <taxon>Fungi incertae sedis</taxon>
        <taxon>Mucoromycota</taxon>
        <taxon>Mortierellomycotina</taxon>
        <taxon>Mortierellomycetes</taxon>
        <taxon>Mortierellales</taxon>
        <taxon>Mortierellaceae</taxon>
        <taxon>Entomortierella</taxon>
    </lineage>
</organism>
<feature type="compositionally biased region" description="Polar residues" evidence="1">
    <location>
        <begin position="1421"/>
        <end position="1439"/>
    </location>
</feature>
<dbReference type="SMART" id="SM00233">
    <property type="entry name" value="PH"/>
    <property type="match status" value="1"/>
</dbReference>
<sequence length="2294" mass="242219">MSLEHASHDDGNSNDHSGSNDQEYDRSQGEDVQQQLSSLTVDASPPPTSSSSSSTTTAANENSSRLEHNEPTTTTTTTTSTPKDDATIKPMMTSSTPTTPYTRSYSKSLSTPSQPHHPRSSSSRAHHNSNNSSASNSNNTHPTPHAQNVRRLKTSMSAFTSIDPSGRLVQHLLGGNQVSHDPSSKVDASPISVHVRYVSRDLWVRIDIPRNIPVNKARDLILRRCQLSIAAPTTATKSEPLTLTGVAAAAATAATTSTFVDGDRTPTSSINRRSDDQGDKTPTGRAFQSFRNDGSSAAGSGSSTKGSAPNLSDLQVAPTDKPKSRSLRSMTKDKDKRKDGDLHHRTLKQSLGLHSVESIESEEDGIHKQVNADALLARYDLFTDSINGPGELASINYMRPEGFPLALPPQQHNHHDEAEASSSSFASFAGAAQQKTQQQLKRLLSNSTMQSNSHQQQQQQLDSNSLQFGTPFVGSLPPLSLTPPERGALGTNLVSPTSSTASRIGSHIPGWNAWRERHNSQSGNKYAMERDGPFVISMDNAEMMAACYGVDEGEDGRGGAVISGSATAIGGDDGGAAQGSPVSSGRIDCEAWRSSFGLFWVANGHWLDDSRLLSSYNLQPQDLLELQLRNHYIQLPPPVGQLSYYDHYAEGVLYKLSKKSRPSSLLTGYHQSQQLSAKESSVLLTAGVWKERWVVLQGTKLLIYHKRKDSNKKTIDLPTPLNVHSRMLVVDSATGKHGNGYHSNAGFAVQQAPVSGRGSHSFMSNTMIALTGDDPSSPRIFLRGTSEHDILHWVRIFESLNSTAAPLTSSLFGHGPSTNNHRHASSVSSSSIDGSNGANSSHQYGSSTTVKFPGSYSSERKRNHTAHNLGASHFQPSHVGGNEGSTTESASATMMSMTVPSINPVTISNAAAVLSSFSSHNNYLQSNNSNNITTNATSAASIASINKLAHAGNGHYNHGHPLNALNNHLRNICQATPMTPSLSASSTGTVTHRSAGAGGSSATGGVEPVGLSGGLLSLTSDSSSKPGAEESRRRAITEPNRFWLSNAQQMALQQKTKGHAKQASKVSAPDLLESGLVRPLDLSNVSEAPFKLDSPPATNAAMAAAAAAAITSPGASSAVTTSTGTSKSSMTRRPVLGTEYLDNASERLLATSSARSSVAPVYIGYIWLFVPSEGLVLEDGFTLPTDNETVASADDECDNGRTKQETKSKAPGRFVKCFATINDQGHFQWVEVKKQNEIESEQDAAPSPTFNPRMGSAFMGYSRGASLTGGMLPPMPASPTSSVASSHGGPSSSSRPTYGVQLRPATKTSSGWSVSPIATDSDGGHPLQILVARTKRMFCFCIKIKPSALSDVLLNMEQANGQRVKSATVASDSTSTTATVGPTSIHHQQQSSQQQLNRSNIGNGGNVGDSKAQRHSGGHSIENTMPLSSSVTDRTMSSPPQLPPISTVSMSLSLSTSSLGSVNEGAGGERGADSRRPLLVSHKGSSHSLKSMTPPGASESLHHSFKEEEPSSSFHIAPPLPTRMTLSEVMEAKKGLIPDSAATMDQFKQRVQEKQEQIHQQQQSRYPQPSLRTQNQNHNQRSLDDSAGPLSPSGKSSPVSMEESKPPAYTCPFLEVNHQDFTQHSCQEDQADKEGDEYYVTLKGYTETEEGWRILQNAFERFLVDNPIQKNISALPPDDTLIPSYHSLGPLAAEPHLSEKAQQYLEAKQSLIDEAHLAAAVAAVDAARAPTPDLLGGAPAGPISGGAGNAGDTSGTGSMGAVAQIRAVSLNRWKNLSGSGDREKSKSKEKSNAVHRHSPSGSSLSLQTPVPAQYSGNILSSTAPSTPVVQSGFDSRDEQVQDFSFSSLTSPSTPTALEFYQHGSGGSNLKWGTSSASNPMSLSVGSGSNLFRPRTRLNPQRSADELSKASTQTHHTAIPTSSTAPSITISGGGMGNGASTGGLYSTATAMMHPLSPASPVQHQQLPLPLPQIQIHPQGLSSQQQQQQNKIRSLLQGSLSRSFSDEDSYMVANAQAAAAAVAAYNLAASSTPSPTTPTSATSPKTPKSAKSPLTGSSSVFMSMKPSSSSSSSARPPTSSSSIKSSSSNSSSSLAASLSKSHSGPRSMSLTAATNGEKVRTMVMSTTSHLDQQQQQQYPLLQREQDLMTPPPPSKKDRPTRNSLSSLQSLAHLTALKGLGGGSQSQSSNHGSTAVNGNNGGHSFFSQEHDQSLSSEEHRHSLQGPRRSSEGVLSSTGVAGNGGSSGLLVNGGKVGMLSANGSSSGIGPSSKKHQTVLGAGKAAVSGVFGKFRKSVG</sequence>
<feature type="region of interest" description="Disordered" evidence="1">
    <location>
        <begin position="259"/>
        <end position="364"/>
    </location>
</feature>
<dbReference type="Proteomes" id="UP000827284">
    <property type="component" value="Unassembled WGS sequence"/>
</dbReference>
<protein>
    <recommendedName>
        <fullName evidence="2">PH domain-containing protein</fullName>
    </recommendedName>
</protein>
<dbReference type="OrthoDB" id="2448857at2759"/>
<feature type="compositionally biased region" description="Polar residues" evidence="1">
    <location>
        <begin position="30"/>
        <end position="41"/>
    </location>
</feature>
<dbReference type="EMBL" id="BQFW01000001">
    <property type="protein sequence ID" value="GJJ67704.1"/>
    <property type="molecule type" value="Genomic_DNA"/>
</dbReference>
<dbReference type="CDD" id="cd00821">
    <property type="entry name" value="PH"/>
    <property type="match status" value="1"/>
</dbReference>
<feature type="compositionally biased region" description="Polar residues" evidence="1">
    <location>
        <begin position="1564"/>
        <end position="1580"/>
    </location>
</feature>
<evidence type="ECO:0000313" key="4">
    <source>
        <dbReference type="Proteomes" id="UP000827284"/>
    </source>
</evidence>
<feature type="region of interest" description="Disordered" evidence="1">
    <location>
        <begin position="1"/>
        <end position="146"/>
    </location>
</feature>
<dbReference type="Gene3D" id="2.30.29.30">
    <property type="entry name" value="Pleckstrin-homology domain (PH domain)/Phosphotyrosine-binding domain (PTB)"/>
    <property type="match status" value="1"/>
</dbReference>
<feature type="region of interest" description="Disordered" evidence="1">
    <location>
        <begin position="1364"/>
        <end position="1519"/>
    </location>
</feature>
<dbReference type="SUPFAM" id="SSF50729">
    <property type="entry name" value="PH domain-like"/>
    <property type="match status" value="1"/>
</dbReference>
<dbReference type="PROSITE" id="PS50003">
    <property type="entry name" value="PH_DOMAIN"/>
    <property type="match status" value="1"/>
</dbReference>
<keyword evidence="4" id="KW-1185">Reference proteome</keyword>
<feature type="compositionally biased region" description="Basic and acidic residues" evidence="1">
    <location>
        <begin position="1780"/>
        <end position="1792"/>
    </location>
</feature>
<feature type="compositionally biased region" description="Low complexity" evidence="1">
    <location>
        <begin position="49"/>
        <end position="59"/>
    </location>
</feature>
<feature type="compositionally biased region" description="Basic and acidic residues" evidence="1">
    <location>
        <begin position="1547"/>
        <end position="1557"/>
    </location>
</feature>
<evidence type="ECO:0000313" key="3">
    <source>
        <dbReference type="EMBL" id="GJJ67704.1"/>
    </source>
</evidence>
<feature type="compositionally biased region" description="Low complexity" evidence="1">
    <location>
        <begin position="2256"/>
        <end position="2267"/>
    </location>
</feature>
<feature type="region of interest" description="Disordered" evidence="1">
    <location>
        <begin position="1269"/>
        <end position="1317"/>
    </location>
</feature>
<feature type="region of interest" description="Disordered" evidence="1">
    <location>
        <begin position="980"/>
        <end position="1034"/>
    </location>
</feature>
<feature type="compositionally biased region" description="Low complexity" evidence="1">
    <location>
        <begin position="294"/>
        <end position="308"/>
    </location>
</feature>
<feature type="region of interest" description="Disordered" evidence="1">
    <location>
        <begin position="1773"/>
        <end position="1837"/>
    </location>
</feature>
<evidence type="ECO:0000259" key="2">
    <source>
        <dbReference type="PROSITE" id="PS50003"/>
    </source>
</evidence>
<feature type="compositionally biased region" description="Low complexity" evidence="1">
    <location>
        <begin position="128"/>
        <end position="144"/>
    </location>
</feature>
<feature type="region of interest" description="Disordered" evidence="1">
    <location>
        <begin position="406"/>
        <end position="469"/>
    </location>
</feature>
<proteinExistence type="predicted"/>
<feature type="compositionally biased region" description="Polar residues" evidence="1">
    <location>
        <begin position="1799"/>
        <end position="1833"/>
    </location>
</feature>
<dbReference type="GO" id="GO:0000981">
    <property type="term" value="F:DNA-binding transcription factor activity, RNA polymerase II-specific"/>
    <property type="evidence" value="ECO:0007669"/>
    <property type="project" value="TreeGrafter"/>
</dbReference>
<feature type="compositionally biased region" description="Basic and acidic residues" evidence="1">
    <location>
        <begin position="2205"/>
        <end position="2218"/>
    </location>
</feature>
<dbReference type="GO" id="GO:0042594">
    <property type="term" value="P:response to starvation"/>
    <property type="evidence" value="ECO:0007669"/>
    <property type="project" value="TreeGrafter"/>
</dbReference>
<feature type="compositionally biased region" description="Basic residues" evidence="1">
    <location>
        <begin position="116"/>
        <end position="127"/>
    </location>
</feature>
<feature type="compositionally biased region" description="Basic and acidic residues" evidence="1">
    <location>
        <begin position="1"/>
        <end position="13"/>
    </location>
</feature>
<feature type="compositionally biased region" description="Low complexity" evidence="1">
    <location>
        <begin position="89"/>
        <end position="115"/>
    </location>
</feature>
<feature type="region of interest" description="Disordered" evidence="1">
    <location>
        <begin position="1900"/>
        <end position="1927"/>
    </location>
</feature>
<feature type="compositionally biased region" description="Polar residues" evidence="1">
    <location>
        <begin position="980"/>
        <end position="992"/>
    </location>
</feature>
<feature type="region of interest" description="Disordered" evidence="1">
    <location>
        <begin position="2175"/>
        <end position="2244"/>
    </location>
</feature>
<dbReference type="InterPro" id="IPR011993">
    <property type="entry name" value="PH-like_dom_sf"/>
</dbReference>
<gene>
    <name evidence="3" type="ORF">EMPS_00050</name>
</gene>
<feature type="compositionally biased region" description="Low complexity" evidence="1">
    <location>
        <begin position="1014"/>
        <end position="1024"/>
    </location>
</feature>
<feature type="compositionally biased region" description="Low complexity" evidence="1">
    <location>
        <begin position="420"/>
        <end position="467"/>
    </location>
</feature>
<feature type="region of interest" description="Disordered" evidence="1">
    <location>
        <begin position="1547"/>
        <end position="1606"/>
    </location>
</feature>
<feature type="domain" description="PH" evidence="2">
    <location>
        <begin position="676"/>
        <end position="802"/>
    </location>
</feature>
<comment type="caution">
    <text evidence="3">The sequence shown here is derived from an EMBL/GenBank/DDBJ whole genome shotgun (WGS) entry which is preliminary data.</text>
</comment>
<dbReference type="PANTHER" id="PTHR14596">
    <property type="entry name" value="ZINC FINGER PROTEIN"/>
    <property type="match status" value="1"/>
</dbReference>
<feature type="compositionally biased region" description="Basic and acidic residues" evidence="1">
    <location>
        <begin position="1500"/>
        <end position="1509"/>
    </location>
</feature>
<feature type="region of interest" description="Disordered" evidence="1">
    <location>
        <begin position="1735"/>
        <end position="1758"/>
    </location>
</feature>
<dbReference type="InterPro" id="IPR001849">
    <property type="entry name" value="PH_domain"/>
</dbReference>
<feature type="compositionally biased region" description="Low complexity" evidence="1">
    <location>
        <begin position="1364"/>
        <end position="1380"/>
    </location>
</feature>
<dbReference type="GO" id="GO:0000987">
    <property type="term" value="F:cis-regulatory region sequence-specific DNA binding"/>
    <property type="evidence" value="ECO:0007669"/>
    <property type="project" value="TreeGrafter"/>
</dbReference>
<reference evidence="3" key="2">
    <citation type="journal article" date="2022" name="Microbiol. Resour. Announc.">
        <title>Whole-Genome Sequence of Entomortierella parvispora E1425, a Mucoromycotan Fungus Associated with Burkholderiaceae-Related Endosymbiotic Bacteria.</title>
        <authorList>
            <person name="Herlambang A."/>
            <person name="Guo Y."/>
            <person name="Takashima Y."/>
            <person name="Narisawa K."/>
            <person name="Ohta H."/>
            <person name="Nishizawa T."/>
        </authorList>
    </citation>
    <scope>NUCLEOTIDE SEQUENCE</scope>
    <source>
        <strain evidence="3">E1425</strain>
    </source>
</reference>
<feature type="compositionally biased region" description="Low complexity" evidence="1">
    <location>
        <begin position="72"/>
        <end position="81"/>
    </location>
</feature>
<feature type="compositionally biased region" description="Low complexity" evidence="1">
    <location>
        <begin position="1281"/>
        <end position="1294"/>
    </location>
</feature>
<feature type="compositionally biased region" description="Low complexity" evidence="1">
    <location>
        <begin position="1916"/>
        <end position="1927"/>
    </location>
</feature>
<feature type="compositionally biased region" description="Low complexity" evidence="1">
    <location>
        <begin position="1446"/>
        <end position="1462"/>
    </location>
</feature>
<reference evidence="3" key="1">
    <citation type="submission" date="2021-11" db="EMBL/GenBank/DDBJ databases">
        <authorList>
            <person name="Herlambang A."/>
            <person name="Guo Y."/>
            <person name="Takashima Y."/>
            <person name="Nishizawa T."/>
        </authorList>
    </citation>
    <scope>NUCLEOTIDE SEQUENCE</scope>
    <source>
        <strain evidence="3">E1425</strain>
    </source>
</reference>
<dbReference type="GO" id="GO:0005634">
    <property type="term" value="C:nucleus"/>
    <property type="evidence" value="ECO:0007669"/>
    <property type="project" value="TreeGrafter"/>
</dbReference>
<dbReference type="PANTHER" id="PTHR14596:SF72">
    <property type="entry name" value="ZINC FINGER PROTEIN MSN2-RELATED"/>
    <property type="match status" value="1"/>
</dbReference>
<accession>A0A9P3LQS9</accession>
<feature type="compositionally biased region" description="Low complexity" evidence="1">
    <location>
        <begin position="2027"/>
        <end position="2100"/>
    </location>
</feature>
<feature type="region of interest" description="Disordered" evidence="1">
    <location>
        <begin position="2256"/>
        <end position="2275"/>
    </location>
</feature>
<feature type="compositionally biased region" description="Basic and acidic residues" evidence="1">
    <location>
        <begin position="330"/>
        <end position="344"/>
    </location>
</feature>
<feature type="compositionally biased region" description="Low complexity" evidence="1">
    <location>
        <begin position="825"/>
        <end position="841"/>
    </location>
</feature>